<accession>A0A974S6W2</accession>
<name>A0A974S6W2_9CAUL</name>
<reference evidence="1" key="1">
    <citation type="submission" date="2021-01" db="EMBL/GenBank/DDBJ databases">
        <title>Genome sequence of Phenylobacterium sp. 20VBR1 isolated from a valley glaceir, Ny-Alesund, Svalbard.</title>
        <authorList>
            <person name="Thomas F.A."/>
            <person name="Krishnan K.P."/>
            <person name="Sinha R.K."/>
        </authorList>
    </citation>
    <scope>NUCLEOTIDE SEQUENCE</scope>
    <source>
        <strain evidence="1">20VBR1</strain>
    </source>
</reference>
<proteinExistence type="predicted"/>
<dbReference type="AlphaFoldDB" id="A0A974S6W2"/>
<sequence>MGYSEKQFRFDGGDGASIAGFRWADESVTRAPCFRSLTAWASTPDAIPIR</sequence>
<dbReference type="EMBL" id="CP068570">
    <property type="protein sequence ID" value="QQZ48740.1"/>
    <property type="molecule type" value="Genomic_DNA"/>
</dbReference>
<evidence type="ECO:0000313" key="1">
    <source>
        <dbReference type="EMBL" id="QQZ48740.1"/>
    </source>
</evidence>
<gene>
    <name evidence="1" type="ORF">JKL49_15005</name>
</gene>
<protein>
    <submittedName>
        <fullName evidence="1">Uncharacterized protein</fullName>
    </submittedName>
</protein>
<organism evidence="1">
    <name type="scientific">Phenylobacterium glaciei</name>
    <dbReference type="NCBI Taxonomy" id="2803784"/>
    <lineage>
        <taxon>Bacteria</taxon>
        <taxon>Pseudomonadati</taxon>
        <taxon>Pseudomonadota</taxon>
        <taxon>Alphaproteobacteria</taxon>
        <taxon>Caulobacterales</taxon>
        <taxon>Caulobacteraceae</taxon>
        <taxon>Phenylobacterium</taxon>
    </lineage>
</organism>